<proteinExistence type="predicted"/>
<sequence length="102" mass="11705">MAYAAITCLMSTIPYTNQCNLLDVIYNHSIYEKFESLRAILDKPWKVTVDLEALAGLEAQISQLAYKAQDMVDLESRKVFIANLPISRRIAIWKIRSLLNEK</sequence>
<reference evidence="1" key="1">
    <citation type="submission" date="2023-08" db="EMBL/GenBank/DDBJ databases">
        <title>A de novo genome assembly of Solanum verrucosum Schlechtendal, a Mexican diploid species geographically isolated from the other diploid A-genome species in potato relatives.</title>
        <authorList>
            <person name="Hosaka K."/>
        </authorList>
    </citation>
    <scope>NUCLEOTIDE SEQUENCE</scope>
    <source>
        <tissue evidence="1">Young leaves</tissue>
    </source>
</reference>
<dbReference type="Proteomes" id="UP001234989">
    <property type="component" value="Chromosome 10"/>
</dbReference>
<dbReference type="AlphaFoldDB" id="A0AAF0USV5"/>
<evidence type="ECO:0000313" key="1">
    <source>
        <dbReference type="EMBL" id="WMV50796.1"/>
    </source>
</evidence>
<dbReference type="EMBL" id="CP133621">
    <property type="protein sequence ID" value="WMV50796.1"/>
    <property type="molecule type" value="Genomic_DNA"/>
</dbReference>
<gene>
    <name evidence="1" type="ORF">MTR67_044181</name>
</gene>
<protein>
    <submittedName>
        <fullName evidence="1">Uncharacterized protein</fullName>
    </submittedName>
</protein>
<name>A0AAF0USV5_SOLVR</name>
<accession>A0AAF0USV5</accession>
<organism evidence="1 2">
    <name type="scientific">Solanum verrucosum</name>
    <dbReference type="NCBI Taxonomy" id="315347"/>
    <lineage>
        <taxon>Eukaryota</taxon>
        <taxon>Viridiplantae</taxon>
        <taxon>Streptophyta</taxon>
        <taxon>Embryophyta</taxon>
        <taxon>Tracheophyta</taxon>
        <taxon>Spermatophyta</taxon>
        <taxon>Magnoliopsida</taxon>
        <taxon>eudicotyledons</taxon>
        <taxon>Gunneridae</taxon>
        <taxon>Pentapetalae</taxon>
        <taxon>asterids</taxon>
        <taxon>lamiids</taxon>
        <taxon>Solanales</taxon>
        <taxon>Solanaceae</taxon>
        <taxon>Solanoideae</taxon>
        <taxon>Solaneae</taxon>
        <taxon>Solanum</taxon>
    </lineage>
</organism>
<dbReference type="Gene3D" id="1.20.5.4130">
    <property type="match status" value="1"/>
</dbReference>
<evidence type="ECO:0000313" key="2">
    <source>
        <dbReference type="Proteomes" id="UP001234989"/>
    </source>
</evidence>
<keyword evidence="2" id="KW-1185">Reference proteome</keyword>